<dbReference type="AlphaFoldDB" id="A0AAV7NLC0"/>
<name>A0AAV7NLC0_PLEWA</name>
<sequence length="141" mass="16382">MQRWEAAGVDTVGALFHDKVLKPFDHPHSEEGIPREHFIAHARLTVLLTKQWRMLDLEPAPYPLVHAIHVVSSGNNLITCLNRALEHLTTDPLQLLCKKWEQDVGRELQNKESDRILIYHKKFPETQNFNTCSTIYYTELI</sequence>
<reference evidence="1" key="1">
    <citation type="journal article" date="2022" name="bioRxiv">
        <title>Sequencing and chromosome-scale assembly of the giantPleurodeles waltlgenome.</title>
        <authorList>
            <person name="Brown T."/>
            <person name="Elewa A."/>
            <person name="Iarovenko S."/>
            <person name="Subramanian E."/>
            <person name="Araus A.J."/>
            <person name="Petzold A."/>
            <person name="Susuki M."/>
            <person name="Suzuki K.-i.T."/>
            <person name="Hayashi T."/>
            <person name="Toyoda A."/>
            <person name="Oliveira C."/>
            <person name="Osipova E."/>
            <person name="Leigh N.D."/>
            <person name="Simon A."/>
            <person name="Yun M.H."/>
        </authorList>
    </citation>
    <scope>NUCLEOTIDE SEQUENCE</scope>
    <source>
        <strain evidence="1">20211129_DDA</strain>
        <tissue evidence="1">Liver</tissue>
    </source>
</reference>
<protein>
    <submittedName>
        <fullName evidence="1">Uncharacterized protein</fullName>
    </submittedName>
</protein>
<dbReference type="Proteomes" id="UP001066276">
    <property type="component" value="Chromosome 8"/>
</dbReference>
<evidence type="ECO:0000313" key="1">
    <source>
        <dbReference type="EMBL" id="KAJ1116850.1"/>
    </source>
</evidence>
<organism evidence="1 2">
    <name type="scientific">Pleurodeles waltl</name>
    <name type="common">Iberian ribbed newt</name>
    <dbReference type="NCBI Taxonomy" id="8319"/>
    <lineage>
        <taxon>Eukaryota</taxon>
        <taxon>Metazoa</taxon>
        <taxon>Chordata</taxon>
        <taxon>Craniata</taxon>
        <taxon>Vertebrata</taxon>
        <taxon>Euteleostomi</taxon>
        <taxon>Amphibia</taxon>
        <taxon>Batrachia</taxon>
        <taxon>Caudata</taxon>
        <taxon>Salamandroidea</taxon>
        <taxon>Salamandridae</taxon>
        <taxon>Pleurodelinae</taxon>
        <taxon>Pleurodeles</taxon>
    </lineage>
</organism>
<evidence type="ECO:0000313" key="2">
    <source>
        <dbReference type="Proteomes" id="UP001066276"/>
    </source>
</evidence>
<accession>A0AAV7NLC0</accession>
<proteinExistence type="predicted"/>
<comment type="caution">
    <text evidence="1">The sequence shown here is derived from an EMBL/GenBank/DDBJ whole genome shotgun (WGS) entry which is preliminary data.</text>
</comment>
<dbReference type="EMBL" id="JANPWB010000012">
    <property type="protein sequence ID" value="KAJ1116850.1"/>
    <property type="molecule type" value="Genomic_DNA"/>
</dbReference>
<keyword evidence="2" id="KW-1185">Reference proteome</keyword>
<gene>
    <name evidence="1" type="ORF">NDU88_005055</name>
</gene>